<evidence type="ECO:0000259" key="3">
    <source>
        <dbReference type="Pfam" id="PF00326"/>
    </source>
</evidence>
<reference evidence="4 5" key="1">
    <citation type="submission" date="2017-10" db="EMBL/GenBank/DDBJ databases">
        <title>Massilia psychrophilum sp. nov., a novel purple-pigmented bacterium isolated from Tianshan glacier, Xinjiang Municipality, China.</title>
        <authorList>
            <person name="Wang H."/>
        </authorList>
    </citation>
    <scope>NUCLEOTIDE SEQUENCE [LARGE SCALE GENOMIC DNA]</scope>
    <source>
        <strain evidence="4 5">JCM 30074</strain>
    </source>
</reference>
<evidence type="ECO:0000256" key="2">
    <source>
        <dbReference type="SAM" id="SignalP"/>
    </source>
</evidence>
<accession>A0A2G8T8P3</accession>
<dbReference type="Gene3D" id="3.40.50.1820">
    <property type="entry name" value="alpha/beta hydrolase"/>
    <property type="match status" value="1"/>
</dbReference>
<name>A0A2G8T8P3_9BURK</name>
<dbReference type="AlphaFoldDB" id="A0A2G8T8P3"/>
<evidence type="ECO:0000256" key="1">
    <source>
        <dbReference type="ARBA" id="ARBA00022801"/>
    </source>
</evidence>
<dbReference type="SUPFAM" id="SSF82171">
    <property type="entry name" value="DPP6 N-terminal domain-like"/>
    <property type="match status" value="1"/>
</dbReference>
<feature type="signal peptide" evidence="2">
    <location>
        <begin position="1"/>
        <end position="22"/>
    </location>
</feature>
<feature type="chain" id="PRO_5013634520" description="Peptidase S9 prolyl oligopeptidase catalytic domain-containing protein" evidence="2">
    <location>
        <begin position="23"/>
        <end position="676"/>
    </location>
</feature>
<dbReference type="PANTHER" id="PTHR42776:SF27">
    <property type="entry name" value="DIPEPTIDYL PEPTIDASE FAMILY MEMBER 6"/>
    <property type="match status" value="1"/>
</dbReference>
<feature type="domain" description="Peptidase S9 prolyl oligopeptidase catalytic" evidence="3">
    <location>
        <begin position="434"/>
        <end position="639"/>
    </location>
</feature>
<keyword evidence="1" id="KW-0378">Hydrolase</keyword>
<proteinExistence type="predicted"/>
<dbReference type="SUPFAM" id="SSF53474">
    <property type="entry name" value="alpha/beta-Hydrolases"/>
    <property type="match status" value="1"/>
</dbReference>
<keyword evidence="2" id="KW-0732">Signal</keyword>
<dbReference type="InterPro" id="IPR011042">
    <property type="entry name" value="6-blade_b-propeller_TolB-like"/>
</dbReference>
<comment type="caution">
    <text evidence="4">The sequence shown here is derived from an EMBL/GenBank/DDBJ whole genome shotgun (WGS) entry which is preliminary data.</text>
</comment>
<gene>
    <name evidence="4" type="ORF">CR105_24340</name>
</gene>
<sequence>MSLPQLSCACIALLVLVSAAQAAPASLETRSLKQIAARNLALPAAPRIGDDDFSRRSRLREVKLSPDGAWVAYLESTDKGASLKLMNVVTQEKRQLLADLGRAQLHWSADGQALFVDSGDALSLLQVKDGASVRIAAFERKLQQQFVRVDTSRPQSALVEDYDELAKRHRIARIGADGAREVLYEGDKLLDFLQDDKGQLSFIRTLDADYVQRVARRQDGKWVAATQCKRMRACELVSASADGRALTMLLSSDERKRLVQVDLAGKPQRVLHGDPMALADLDHVKLSPRTGAALFAVYDAPRRRNYGLSAAARQAGADIDKRFPDASISIDASDDAAQWLLTERGARLPQERFWLYDRKLRSFRAILEQERALGTPLPEQQLAAKIALHYRASDGALVHGYLSLPPGKDAARLPLLTMVHGGPWAAFDGGYQTLVQLLVNRGFAVFQPNFRASTGYGEQYIRAPKGEFGNGRAQADIVEGVKWLVANGVGDPQRLAIIGDSFGGYSTLLALTHNPDLFQFGMALSPPPDFEKTMRGAAGNPAGPGELPLGVQLVDYGVDLGDSALMKRIADTSPAANAGKLTKPLLIIAGGKDTMVSIAAVTDYVATLQGAGKPVSLLVEPDEGHNPRKPLTRQAYVYLLQRMLHQHLGGPAVAAPSPELARLLEQTMRAHGALAR</sequence>
<dbReference type="EMBL" id="PDOC01000027">
    <property type="protein sequence ID" value="PIL42420.1"/>
    <property type="molecule type" value="Genomic_DNA"/>
</dbReference>
<protein>
    <recommendedName>
        <fullName evidence="3">Peptidase S9 prolyl oligopeptidase catalytic domain-containing protein</fullName>
    </recommendedName>
</protein>
<dbReference type="GO" id="GO:0006508">
    <property type="term" value="P:proteolysis"/>
    <property type="evidence" value="ECO:0007669"/>
    <property type="project" value="InterPro"/>
</dbReference>
<dbReference type="Proteomes" id="UP000230390">
    <property type="component" value="Unassembled WGS sequence"/>
</dbReference>
<dbReference type="Pfam" id="PF00326">
    <property type="entry name" value="Peptidase_S9"/>
    <property type="match status" value="1"/>
</dbReference>
<evidence type="ECO:0000313" key="4">
    <source>
        <dbReference type="EMBL" id="PIL42420.1"/>
    </source>
</evidence>
<organism evidence="4 5">
    <name type="scientific">Massilia eurypsychrophila</name>
    <dbReference type="NCBI Taxonomy" id="1485217"/>
    <lineage>
        <taxon>Bacteria</taxon>
        <taxon>Pseudomonadati</taxon>
        <taxon>Pseudomonadota</taxon>
        <taxon>Betaproteobacteria</taxon>
        <taxon>Burkholderiales</taxon>
        <taxon>Oxalobacteraceae</taxon>
        <taxon>Telluria group</taxon>
        <taxon>Massilia</taxon>
    </lineage>
</organism>
<dbReference type="InterPro" id="IPR001375">
    <property type="entry name" value="Peptidase_S9_cat"/>
</dbReference>
<dbReference type="Gene3D" id="2.120.10.30">
    <property type="entry name" value="TolB, C-terminal domain"/>
    <property type="match status" value="1"/>
</dbReference>
<evidence type="ECO:0000313" key="5">
    <source>
        <dbReference type="Proteomes" id="UP000230390"/>
    </source>
</evidence>
<keyword evidence="5" id="KW-1185">Reference proteome</keyword>
<dbReference type="RefSeq" id="WP_099793088.1">
    <property type="nucleotide sequence ID" value="NZ_JBHLYV010000094.1"/>
</dbReference>
<dbReference type="GO" id="GO:0004252">
    <property type="term" value="F:serine-type endopeptidase activity"/>
    <property type="evidence" value="ECO:0007669"/>
    <property type="project" value="TreeGrafter"/>
</dbReference>
<dbReference type="InterPro" id="IPR029058">
    <property type="entry name" value="AB_hydrolase_fold"/>
</dbReference>
<dbReference type="PANTHER" id="PTHR42776">
    <property type="entry name" value="SERINE PEPTIDASE S9 FAMILY MEMBER"/>
    <property type="match status" value="1"/>
</dbReference>
<dbReference type="OrthoDB" id="4269629at2"/>